<comment type="similarity">
    <text evidence="2">Belongs to the DUF177 domain family.</text>
</comment>
<evidence type="ECO:0000256" key="4">
    <source>
        <dbReference type="ARBA" id="ARBA00022517"/>
    </source>
</evidence>
<gene>
    <name evidence="7" type="ORF">EV672_103260</name>
</gene>
<dbReference type="InterPro" id="IPR003772">
    <property type="entry name" value="YceD"/>
</dbReference>
<evidence type="ECO:0000313" key="8">
    <source>
        <dbReference type="Proteomes" id="UP000294593"/>
    </source>
</evidence>
<dbReference type="GO" id="GO:0005829">
    <property type="term" value="C:cytosol"/>
    <property type="evidence" value="ECO:0007669"/>
    <property type="project" value="TreeGrafter"/>
</dbReference>
<keyword evidence="4" id="KW-0690">Ribosome biogenesis</keyword>
<comment type="caution">
    <text evidence="7">The sequence shown here is derived from an EMBL/GenBank/DDBJ whole genome shotgun (WGS) entry which is preliminary data.</text>
</comment>
<protein>
    <recommendedName>
        <fullName evidence="3">Large ribosomal RNA subunit accumulation protein YceD</fullName>
    </recommendedName>
    <alternativeName>
        <fullName evidence="5">23S rRNA accumulation protein YceD</fullName>
    </alternativeName>
</protein>
<evidence type="ECO:0000256" key="6">
    <source>
        <dbReference type="SAM" id="MobiDB-lite"/>
    </source>
</evidence>
<evidence type="ECO:0000313" key="7">
    <source>
        <dbReference type="EMBL" id="TDP84689.1"/>
    </source>
</evidence>
<dbReference type="InterPro" id="IPR039255">
    <property type="entry name" value="YceD_bac"/>
</dbReference>
<organism evidence="7 8">
    <name type="scientific">Aquabacterium commune</name>
    <dbReference type="NCBI Taxonomy" id="70586"/>
    <lineage>
        <taxon>Bacteria</taxon>
        <taxon>Pseudomonadati</taxon>
        <taxon>Pseudomonadota</taxon>
        <taxon>Betaproteobacteria</taxon>
        <taxon>Burkholderiales</taxon>
        <taxon>Aquabacterium</taxon>
    </lineage>
</organism>
<dbReference type="Pfam" id="PF02620">
    <property type="entry name" value="YceD"/>
    <property type="match status" value="1"/>
</dbReference>
<feature type="region of interest" description="Disordered" evidence="6">
    <location>
        <begin position="162"/>
        <end position="205"/>
    </location>
</feature>
<dbReference type="PANTHER" id="PTHR38099:SF1">
    <property type="entry name" value="LARGE RIBOSOMAL RNA SUBUNIT ACCUMULATION PROTEIN YCED"/>
    <property type="match status" value="1"/>
</dbReference>
<name>A0A4R6REL0_9BURK</name>
<proteinExistence type="inferred from homology"/>
<dbReference type="PANTHER" id="PTHR38099">
    <property type="entry name" value="LARGE RIBOSOMAL RNA SUBUNIT ACCUMULATION PROTEIN YCED"/>
    <property type="match status" value="1"/>
</dbReference>
<feature type="compositionally biased region" description="Low complexity" evidence="6">
    <location>
        <begin position="191"/>
        <end position="205"/>
    </location>
</feature>
<evidence type="ECO:0000256" key="1">
    <source>
        <dbReference type="ARBA" id="ARBA00002868"/>
    </source>
</evidence>
<sequence length="205" mass="22337">MKPRSFVPEKLDIQAFIEEGAALSGELPVAALTRVAAGLMPGLDLGHLPAVRWSAQGRVVPQRVGGPQLWLDLQAEAELEWECQRCLHGVREPLVIDLQIRFARDEAEAARLDAESDEDVLPLARHINLLDLLEDELIMAQPLVPRHDVCPTDVEALMCDERETPVPGAPAPTSTQAEAADTPEPARQKPHPFAALAALKKPPKA</sequence>
<dbReference type="Proteomes" id="UP000294593">
    <property type="component" value="Unassembled WGS sequence"/>
</dbReference>
<evidence type="ECO:0000256" key="5">
    <source>
        <dbReference type="ARBA" id="ARBA00031841"/>
    </source>
</evidence>
<dbReference type="EMBL" id="SNXW01000003">
    <property type="protein sequence ID" value="TDP84689.1"/>
    <property type="molecule type" value="Genomic_DNA"/>
</dbReference>
<accession>A0A4R6REL0</accession>
<reference evidence="7 8" key="1">
    <citation type="submission" date="2019-03" db="EMBL/GenBank/DDBJ databases">
        <title>Genomic Encyclopedia of Type Strains, Phase IV (KMG-IV): sequencing the most valuable type-strain genomes for metagenomic binning, comparative biology and taxonomic classification.</title>
        <authorList>
            <person name="Goeker M."/>
        </authorList>
    </citation>
    <scope>NUCLEOTIDE SEQUENCE [LARGE SCALE GENOMIC DNA]</scope>
    <source>
        <strain evidence="7 8">DSM 11901</strain>
    </source>
</reference>
<dbReference type="OrthoDB" id="5297600at2"/>
<evidence type="ECO:0000256" key="2">
    <source>
        <dbReference type="ARBA" id="ARBA00010740"/>
    </source>
</evidence>
<evidence type="ECO:0000256" key="3">
    <source>
        <dbReference type="ARBA" id="ARBA00015716"/>
    </source>
</evidence>
<comment type="function">
    <text evidence="1">Plays a role in synthesis, processing and/or stability of 23S rRNA.</text>
</comment>
<dbReference type="RefSeq" id="WP_133607878.1">
    <property type="nucleotide sequence ID" value="NZ_SNXW01000003.1"/>
</dbReference>
<keyword evidence="8" id="KW-1185">Reference proteome</keyword>
<dbReference type="GO" id="GO:0042254">
    <property type="term" value="P:ribosome biogenesis"/>
    <property type="evidence" value="ECO:0007669"/>
    <property type="project" value="UniProtKB-KW"/>
</dbReference>
<dbReference type="AlphaFoldDB" id="A0A4R6REL0"/>